<dbReference type="EMBL" id="QFNF01000010">
    <property type="protein sequence ID" value="PZO78868.1"/>
    <property type="molecule type" value="Genomic_DNA"/>
</dbReference>
<gene>
    <name evidence="11" type="ORF">DI632_06160</name>
</gene>
<sequence>MRFDLPLADEHRMLLDLVERFVVDELMPLEPAILAREAKGQEAKCTPDEIDRLDARVRELGLWGLDAPEEMGGSDLPQTALVGVGIALGRTIVPYVFPPDTPNLRMLATTASPDQRDRYLGPYVRGETVSAIAISEPGAGSDPSAMTTRATRLADGSWRLDGRKIWISRADSADFAIVMAVTDREAGRKQGISAFLVDRDTPGISIVGRIPMIGGTTTFEVAYDDVRLPAGALLGAEGAGFAPMQARLAARRLEVAAWSIGAAERGLAMMVAHARDRRTFGQFLADRQSVQWWIADAVSRIHSTKLLAYDIARRIDAGEDVRVLVSAAKVAGPELAAEVIDHAMQAFGAMGMAKEMPLHLLAAQVRLMRIYDGPSEVHRWVVARAALAG</sequence>
<dbReference type="InterPro" id="IPR009100">
    <property type="entry name" value="AcylCoA_DH/oxidase_NM_dom_sf"/>
</dbReference>
<dbReference type="Gene3D" id="2.40.110.10">
    <property type="entry name" value="Butyryl-CoA Dehydrogenase, subunit A, domain 2"/>
    <property type="match status" value="1"/>
</dbReference>
<dbReference type="InterPro" id="IPR009075">
    <property type="entry name" value="AcylCo_DH/oxidase_C"/>
</dbReference>
<dbReference type="InterPro" id="IPR036250">
    <property type="entry name" value="AcylCo_DH-like_C"/>
</dbReference>
<dbReference type="SUPFAM" id="SSF56645">
    <property type="entry name" value="Acyl-CoA dehydrogenase NM domain-like"/>
    <property type="match status" value="1"/>
</dbReference>
<dbReference type="Proteomes" id="UP000248614">
    <property type="component" value="Unassembled WGS sequence"/>
</dbReference>
<dbReference type="InterPro" id="IPR037069">
    <property type="entry name" value="AcylCoA_DH/ox_N_sf"/>
</dbReference>
<evidence type="ECO:0000259" key="9">
    <source>
        <dbReference type="Pfam" id="PF02770"/>
    </source>
</evidence>
<keyword evidence="4 7" id="KW-0285">Flavoprotein</keyword>
<accession>A0A2W5BCN6</accession>
<organism evidence="11 12">
    <name type="scientific">Sphingomonas hengshuiensis</name>
    <dbReference type="NCBI Taxonomy" id="1609977"/>
    <lineage>
        <taxon>Bacteria</taxon>
        <taxon>Pseudomonadati</taxon>
        <taxon>Pseudomonadota</taxon>
        <taxon>Alphaproteobacteria</taxon>
        <taxon>Sphingomonadales</taxon>
        <taxon>Sphingomonadaceae</taxon>
        <taxon>Sphingomonas</taxon>
    </lineage>
</organism>
<evidence type="ECO:0000256" key="1">
    <source>
        <dbReference type="ARBA" id="ARBA00001974"/>
    </source>
</evidence>
<dbReference type="SUPFAM" id="SSF47203">
    <property type="entry name" value="Acyl-CoA dehydrogenase C-terminal domain-like"/>
    <property type="match status" value="1"/>
</dbReference>
<proteinExistence type="inferred from homology"/>
<reference evidence="11 12" key="1">
    <citation type="submission" date="2017-08" db="EMBL/GenBank/DDBJ databases">
        <title>Infants hospitalized years apart are colonized by the same room-sourced microbial strains.</title>
        <authorList>
            <person name="Brooks B."/>
            <person name="Olm M.R."/>
            <person name="Firek B.A."/>
            <person name="Baker R."/>
            <person name="Thomas B.C."/>
            <person name="Morowitz M.J."/>
            <person name="Banfield J.F."/>
        </authorList>
    </citation>
    <scope>NUCLEOTIDE SEQUENCE [LARGE SCALE GENOMIC DNA]</scope>
    <source>
        <strain evidence="11">S2_018_000_R3_110</strain>
    </source>
</reference>
<dbReference type="GO" id="GO:0003995">
    <property type="term" value="F:acyl-CoA dehydrogenase activity"/>
    <property type="evidence" value="ECO:0007669"/>
    <property type="project" value="InterPro"/>
</dbReference>
<dbReference type="PANTHER" id="PTHR48083:SF2">
    <property type="entry name" value="MEDIUM-CHAIN SPECIFIC ACYL-COA DEHYDROGENASE, MITOCHONDRIAL"/>
    <property type="match status" value="1"/>
</dbReference>
<dbReference type="GO" id="GO:0033539">
    <property type="term" value="P:fatty acid beta-oxidation using acyl-CoA dehydrogenase"/>
    <property type="evidence" value="ECO:0007669"/>
    <property type="project" value="TreeGrafter"/>
</dbReference>
<dbReference type="PANTHER" id="PTHR48083">
    <property type="entry name" value="MEDIUM-CHAIN SPECIFIC ACYL-COA DEHYDROGENASE, MITOCHONDRIAL-RELATED"/>
    <property type="match status" value="1"/>
</dbReference>
<dbReference type="InterPro" id="IPR046373">
    <property type="entry name" value="Acyl-CoA_Oxase/DH_mid-dom_sf"/>
</dbReference>
<dbReference type="InterPro" id="IPR006091">
    <property type="entry name" value="Acyl-CoA_Oxase/DH_mid-dom"/>
</dbReference>
<dbReference type="InterPro" id="IPR050741">
    <property type="entry name" value="Acyl-CoA_dehydrogenase"/>
</dbReference>
<dbReference type="CDD" id="cd00567">
    <property type="entry name" value="ACAD"/>
    <property type="match status" value="1"/>
</dbReference>
<name>A0A2W5BCN6_9SPHN</name>
<evidence type="ECO:0000256" key="3">
    <source>
        <dbReference type="ARBA" id="ARBA00019125"/>
    </source>
</evidence>
<evidence type="ECO:0000313" key="12">
    <source>
        <dbReference type="Proteomes" id="UP000248614"/>
    </source>
</evidence>
<evidence type="ECO:0000259" key="8">
    <source>
        <dbReference type="Pfam" id="PF00441"/>
    </source>
</evidence>
<keyword evidence="6 7" id="KW-0560">Oxidoreductase</keyword>
<feature type="domain" description="Acyl-CoA oxidase/dehydrogenase middle" evidence="9">
    <location>
        <begin position="131"/>
        <end position="225"/>
    </location>
</feature>
<comment type="caution">
    <text evidence="11">The sequence shown here is derived from an EMBL/GenBank/DDBJ whole genome shotgun (WGS) entry which is preliminary data.</text>
</comment>
<evidence type="ECO:0000256" key="7">
    <source>
        <dbReference type="RuleBase" id="RU362125"/>
    </source>
</evidence>
<dbReference type="PROSITE" id="PS00072">
    <property type="entry name" value="ACYL_COA_DH_1"/>
    <property type="match status" value="1"/>
</dbReference>
<evidence type="ECO:0000256" key="5">
    <source>
        <dbReference type="ARBA" id="ARBA00022827"/>
    </source>
</evidence>
<evidence type="ECO:0000256" key="4">
    <source>
        <dbReference type="ARBA" id="ARBA00022630"/>
    </source>
</evidence>
<dbReference type="InterPro" id="IPR006089">
    <property type="entry name" value="Acyl-CoA_DH_CS"/>
</dbReference>
<dbReference type="Gene3D" id="1.20.140.10">
    <property type="entry name" value="Butyryl-CoA Dehydrogenase, subunit A, domain 3"/>
    <property type="match status" value="1"/>
</dbReference>
<evidence type="ECO:0000313" key="11">
    <source>
        <dbReference type="EMBL" id="PZO78868.1"/>
    </source>
</evidence>
<evidence type="ECO:0000256" key="6">
    <source>
        <dbReference type="ARBA" id="ARBA00023002"/>
    </source>
</evidence>
<feature type="domain" description="Acyl-CoA dehydrogenase/oxidase C-terminal" evidence="8">
    <location>
        <begin position="238"/>
        <end position="386"/>
    </location>
</feature>
<comment type="similarity">
    <text evidence="2 7">Belongs to the acyl-CoA dehydrogenase family.</text>
</comment>
<dbReference type="Gene3D" id="1.10.540.10">
    <property type="entry name" value="Acyl-CoA dehydrogenase/oxidase, N-terminal domain"/>
    <property type="match status" value="1"/>
</dbReference>
<dbReference type="FunFam" id="2.40.110.10:FF:000002">
    <property type="entry name" value="Acyl-CoA dehydrogenase fadE12"/>
    <property type="match status" value="1"/>
</dbReference>
<dbReference type="AlphaFoldDB" id="A0A2W5BCN6"/>
<comment type="cofactor">
    <cofactor evidence="1 7">
        <name>FAD</name>
        <dbReference type="ChEBI" id="CHEBI:57692"/>
    </cofactor>
</comment>
<dbReference type="Pfam" id="PF02771">
    <property type="entry name" value="Acyl-CoA_dh_N"/>
    <property type="match status" value="1"/>
</dbReference>
<dbReference type="InterPro" id="IPR013786">
    <property type="entry name" value="AcylCoA_DH/ox_N"/>
</dbReference>
<feature type="domain" description="Acyl-CoA dehydrogenase/oxidase N-terminal" evidence="10">
    <location>
        <begin position="9"/>
        <end position="127"/>
    </location>
</feature>
<dbReference type="GO" id="GO:0005737">
    <property type="term" value="C:cytoplasm"/>
    <property type="evidence" value="ECO:0007669"/>
    <property type="project" value="TreeGrafter"/>
</dbReference>
<evidence type="ECO:0000256" key="2">
    <source>
        <dbReference type="ARBA" id="ARBA00009347"/>
    </source>
</evidence>
<evidence type="ECO:0000259" key="10">
    <source>
        <dbReference type="Pfam" id="PF02771"/>
    </source>
</evidence>
<dbReference type="Pfam" id="PF02770">
    <property type="entry name" value="Acyl-CoA_dh_M"/>
    <property type="match status" value="1"/>
</dbReference>
<protein>
    <recommendedName>
        <fullName evidence="3">Medium-chain specific acyl-CoA dehydrogenase, mitochondrial</fullName>
    </recommendedName>
</protein>
<dbReference type="Pfam" id="PF00441">
    <property type="entry name" value="Acyl-CoA_dh_1"/>
    <property type="match status" value="1"/>
</dbReference>
<dbReference type="GO" id="GO:0050660">
    <property type="term" value="F:flavin adenine dinucleotide binding"/>
    <property type="evidence" value="ECO:0007669"/>
    <property type="project" value="InterPro"/>
</dbReference>
<keyword evidence="5 7" id="KW-0274">FAD</keyword>